<dbReference type="Proteomes" id="UP000765509">
    <property type="component" value="Unassembled WGS sequence"/>
</dbReference>
<gene>
    <name evidence="1" type="ORF">O181_018300</name>
</gene>
<reference evidence="1" key="1">
    <citation type="submission" date="2021-03" db="EMBL/GenBank/DDBJ databases">
        <title>Draft genome sequence of rust myrtle Austropuccinia psidii MF-1, a brazilian biotype.</title>
        <authorList>
            <person name="Quecine M.C."/>
            <person name="Pachon D.M.R."/>
            <person name="Bonatelli M.L."/>
            <person name="Correr F.H."/>
            <person name="Franceschini L.M."/>
            <person name="Leite T.F."/>
            <person name="Margarido G.R.A."/>
            <person name="Almeida C.A."/>
            <person name="Ferrarezi J.A."/>
            <person name="Labate C.A."/>
        </authorList>
    </citation>
    <scope>NUCLEOTIDE SEQUENCE</scope>
    <source>
        <strain evidence="1">MF-1</strain>
    </source>
</reference>
<accession>A0A9Q3GTX2</accession>
<comment type="caution">
    <text evidence="1">The sequence shown here is derived from an EMBL/GenBank/DDBJ whole genome shotgun (WGS) entry which is preliminary data.</text>
</comment>
<evidence type="ECO:0000313" key="1">
    <source>
        <dbReference type="EMBL" id="MBW0478585.1"/>
    </source>
</evidence>
<keyword evidence="2" id="KW-1185">Reference proteome</keyword>
<dbReference type="AlphaFoldDB" id="A0A9Q3GTX2"/>
<protein>
    <submittedName>
        <fullName evidence="1">Uncharacterized protein</fullName>
    </submittedName>
</protein>
<name>A0A9Q3GTX2_9BASI</name>
<proteinExistence type="predicted"/>
<organism evidence="1 2">
    <name type="scientific">Austropuccinia psidii MF-1</name>
    <dbReference type="NCBI Taxonomy" id="1389203"/>
    <lineage>
        <taxon>Eukaryota</taxon>
        <taxon>Fungi</taxon>
        <taxon>Dikarya</taxon>
        <taxon>Basidiomycota</taxon>
        <taxon>Pucciniomycotina</taxon>
        <taxon>Pucciniomycetes</taxon>
        <taxon>Pucciniales</taxon>
        <taxon>Sphaerophragmiaceae</taxon>
        <taxon>Austropuccinia</taxon>
    </lineage>
</organism>
<sequence>MLTTSSFNLNGNPSIQSSIFPSLNHSRHQQSQISSKSLLLQTSLKKKKKNGKSLKYWIQSSKEGNYGIWWNGKVSLKTKKDPLGNQPKASRISLNLSRIYIPYILKIQAPIIQELDSYGAWWGEELPKVPLLVCTLRGILLFSVVSTTLATQ</sequence>
<evidence type="ECO:0000313" key="2">
    <source>
        <dbReference type="Proteomes" id="UP000765509"/>
    </source>
</evidence>
<dbReference type="EMBL" id="AVOT02005241">
    <property type="protein sequence ID" value="MBW0478585.1"/>
    <property type="molecule type" value="Genomic_DNA"/>
</dbReference>